<keyword evidence="9" id="KW-0067">ATP-binding</keyword>
<keyword evidence="5" id="KW-0808">Transferase</keyword>
<evidence type="ECO:0000256" key="6">
    <source>
        <dbReference type="ARBA" id="ARBA00022692"/>
    </source>
</evidence>
<keyword evidence="10 13" id="KW-1133">Transmembrane helix</keyword>
<dbReference type="GO" id="GO:0000155">
    <property type="term" value="F:phosphorelay sensor kinase activity"/>
    <property type="evidence" value="ECO:0007669"/>
    <property type="project" value="InterPro"/>
</dbReference>
<evidence type="ECO:0000259" key="14">
    <source>
        <dbReference type="PROSITE" id="PS50109"/>
    </source>
</evidence>
<feature type="transmembrane region" description="Helical" evidence="13">
    <location>
        <begin position="12"/>
        <end position="35"/>
    </location>
</feature>
<evidence type="ECO:0000256" key="9">
    <source>
        <dbReference type="ARBA" id="ARBA00022840"/>
    </source>
</evidence>
<keyword evidence="11" id="KW-0902">Two-component regulatory system</keyword>
<keyword evidence="12 13" id="KW-0472">Membrane</keyword>
<dbReference type="EC" id="2.7.13.3" evidence="3"/>
<dbReference type="SMART" id="SM00387">
    <property type="entry name" value="HATPase_c"/>
    <property type="match status" value="1"/>
</dbReference>
<dbReference type="EMBL" id="AE015929">
    <property type="protein sequence ID" value="AAO03718.1"/>
    <property type="molecule type" value="Genomic_DNA"/>
</dbReference>
<evidence type="ECO:0000256" key="11">
    <source>
        <dbReference type="ARBA" id="ARBA00023012"/>
    </source>
</evidence>
<protein>
    <recommendedName>
        <fullName evidence="3">histidine kinase</fullName>
        <ecNumber evidence="3">2.7.13.3</ecNumber>
    </recommendedName>
</protein>
<name>A0A0H2VE56_STAES</name>
<evidence type="ECO:0000256" key="1">
    <source>
        <dbReference type="ARBA" id="ARBA00000085"/>
    </source>
</evidence>
<proteinExistence type="predicted"/>
<dbReference type="InterPro" id="IPR050398">
    <property type="entry name" value="HssS/ArlS-like"/>
</dbReference>
<organism evidence="15 16">
    <name type="scientific">Staphylococcus epidermidis (strain ATCC 12228 / FDA PCI 1200)</name>
    <dbReference type="NCBI Taxonomy" id="176280"/>
    <lineage>
        <taxon>Bacteria</taxon>
        <taxon>Bacillati</taxon>
        <taxon>Bacillota</taxon>
        <taxon>Bacilli</taxon>
        <taxon>Bacillales</taxon>
        <taxon>Staphylococcaceae</taxon>
        <taxon>Staphylococcus</taxon>
    </lineage>
</organism>
<dbReference type="CDD" id="cd00082">
    <property type="entry name" value="HisKA"/>
    <property type="match status" value="1"/>
</dbReference>
<accession>A0A0H2VE56</accession>
<evidence type="ECO:0000256" key="4">
    <source>
        <dbReference type="ARBA" id="ARBA00022553"/>
    </source>
</evidence>
<comment type="subcellular location">
    <subcellularLocation>
        <location evidence="2">Membrane</location>
        <topology evidence="2">Multi-pass membrane protein</topology>
    </subcellularLocation>
</comment>
<dbReference type="Gene3D" id="3.30.565.10">
    <property type="entry name" value="Histidine kinase-like ATPase, C-terminal domain"/>
    <property type="match status" value="1"/>
</dbReference>
<dbReference type="PATRIC" id="fig|176280.10.peg.112"/>
<dbReference type="SUPFAM" id="SSF47384">
    <property type="entry name" value="Homodimeric domain of signal transducing histidine kinase"/>
    <property type="match status" value="1"/>
</dbReference>
<evidence type="ECO:0000256" key="8">
    <source>
        <dbReference type="ARBA" id="ARBA00022777"/>
    </source>
</evidence>
<dbReference type="PRINTS" id="PR01780">
    <property type="entry name" value="LANTIREGPROT"/>
</dbReference>
<dbReference type="GO" id="GO:0005524">
    <property type="term" value="F:ATP binding"/>
    <property type="evidence" value="ECO:0007669"/>
    <property type="project" value="UniProtKB-KW"/>
</dbReference>
<dbReference type="InterPro" id="IPR003594">
    <property type="entry name" value="HATPase_dom"/>
</dbReference>
<dbReference type="Pfam" id="PF02518">
    <property type="entry name" value="HATPase_c"/>
    <property type="match status" value="1"/>
</dbReference>
<dbReference type="InterPro" id="IPR003661">
    <property type="entry name" value="HisK_dim/P_dom"/>
</dbReference>
<dbReference type="HOGENOM" id="CLU_755936_0_0_9"/>
<dbReference type="Gene3D" id="1.10.287.130">
    <property type="match status" value="1"/>
</dbReference>
<dbReference type="GO" id="GO:0005886">
    <property type="term" value="C:plasma membrane"/>
    <property type="evidence" value="ECO:0007669"/>
    <property type="project" value="TreeGrafter"/>
</dbReference>
<evidence type="ECO:0000256" key="12">
    <source>
        <dbReference type="ARBA" id="ARBA00023136"/>
    </source>
</evidence>
<evidence type="ECO:0000256" key="13">
    <source>
        <dbReference type="SAM" id="Phobius"/>
    </source>
</evidence>
<dbReference type="SUPFAM" id="SSF55874">
    <property type="entry name" value="ATPase domain of HSP90 chaperone/DNA topoisomerase II/histidine kinase"/>
    <property type="match status" value="1"/>
</dbReference>
<dbReference type="KEGG" id="sep:SE_0121"/>
<dbReference type="InterPro" id="IPR008358">
    <property type="entry name" value="Sig_transdc_His_kin/Pase_MprB"/>
</dbReference>
<dbReference type="Proteomes" id="UP000001411">
    <property type="component" value="Chromosome"/>
</dbReference>
<evidence type="ECO:0000256" key="7">
    <source>
        <dbReference type="ARBA" id="ARBA00022741"/>
    </source>
</evidence>
<dbReference type="Pfam" id="PF00512">
    <property type="entry name" value="HisKA"/>
    <property type="match status" value="1"/>
</dbReference>
<keyword evidence="8 15" id="KW-0418">Kinase</keyword>
<dbReference type="InterPro" id="IPR036890">
    <property type="entry name" value="HATPase_C_sf"/>
</dbReference>
<dbReference type="PANTHER" id="PTHR45528:SF8">
    <property type="entry name" value="HISTIDINE KINASE"/>
    <property type="match status" value="1"/>
</dbReference>
<evidence type="ECO:0000256" key="2">
    <source>
        <dbReference type="ARBA" id="ARBA00004141"/>
    </source>
</evidence>
<evidence type="ECO:0000313" key="15">
    <source>
        <dbReference type="EMBL" id="AAO03718.1"/>
    </source>
</evidence>
<reference evidence="15 16" key="1">
    <citation type="journal article" date="2003" name="Mol. Microbiol.">
        <title>Genome-based analysis of virulence genes in a non-biofilm-forming Staphylococcus epidermidis strain (ATCC 12228).</title>
        <authorList>
            <person name="Zhang Y.Q."/>
            <person name="Ren S.X."/>
            <person name="Li H.L."/>
            <person name="Wang Y.X."/>
            <person name="Fu G."/>
            <person name="Yang J."/>
            <person name="Qin Z.Q."/>
            <person name="Miao Y.G."/>
            <person name="Wang W.Y."/>
            <person name="Chen R.S."/>
            <person name="Shen Y."/>
            <person name="Chen Z."/>
            <person name="Yuan Z.H."/>
            <person name="Zhao G.P."/>
            <person name="Qu D."/>
            <person name="Danchin A."/>
            <person name="Wen Y.M."/>
        </authorList>
    </citation>
    <scope>NUCLEOTIDE SEQUENCE [LARGE SCALE GENOMIC DNA]</scope>
    <source>
        <strain evidence="16">ATCC 12228 / FDA PCI 1200</strain>
    </source>
</reference>
<feature type="transmembrane region" description="Helical" evidence="13">
    <location>
        <begin position="55"/>
        <end position="76"/>
    </location>
</feature>
<dbReference type="PROSITE" id="PS50109">
    <property type="entry name" value="HIS_KIN"/>
    <property type="match status" value="1"/>
</dbReference>
<dbReference type="OrthoDB" id="84942at2"/>
<dbReference type="eggNOG" id="COG2205">
    <property type="taxonomic scope" value="Bacteria"/>
</dbReference>
<comment type="catalytic activity">
    <reaction evidence="1">
        <text>ATP + protein L-histidine = ADP + protein N-phospho-L-histidine.</text>
        <dbReference type="EC" id="2.7.13.3"/>
    </reaction>
</comment>
<sequence>MARVESLKRKMTRLIIAIIVVSVGLVFLLQILLNVLEFSNFGKSLYTNFWKQPHYIFSFTSACISIMTPLLIIYVFTQFFYKKYITTSINYLNDTIQGLKSNRTDVEYKKMSISEFNKLIQEVEHIHTYLSNSIKDQLSIQNNFKRKLEILEHDIKTPLTVLQGHIELLRKINRSNLSQEEIHFKINKEADIALQSIDRINNQLQIHIKNINLLPNHSDTIHVDKVIKIIKESYNQQYILKERELIIDVDHDFPYHTLSINNQVLYHVIDNLINNALKYAEKQISIKFEVINDHLLNFTITNDGRIFTEDELNSAKEWGTKGKESNGSGIGLYFANIVLQQYNSELILENENKHAKVSFNIPV</sequence>
<keyword evidence="4" id="KW-0597">Phosphoprotein</keyword>
<evidence type="ECO:0000313" key="16">
    <source>
        <dbReference type="Proteomes" id="UP000001411"/>
    </source>
</evidence>
<evidence type="ECO:0000256" key="5">
    <source>
        <dbReference type="ARBA" id="ARBA00022679"/>
    </source>
</evidence>
<dbReference type="PANTHER" id="PTHR45528">
    <property type="entry name" value="SENSOR HISTIDINE KINASE CPXA"/>
    <property type="match status" value="1"/>
</dbReference>
<dbReference type="InterPro" id="IPR005467">
    <property type="entry name" value="His_kinase_dom"/>
</dbReference>
<evidence type="ECO:0000256" key="10">
    <source>
        <dbReference type="ARBA" id="ARBA00022989"/>
    </source>
</evidence>
<dbReference type="AlphaFoldDB" id="A0A0H2VE56"/>
<keyword evidence="7" id="KW-0547">Nucleotide-binding</keyword>
<keyword evidence="6 13" id="KW-0812">Transmembrane</keyword>
<feature type="domain" description="Histidine kinase" evidence="14">
    <location>
        <begin position="150"/>
        <end position="363"/>
    </location>
</feature>
<evidence type="ECO:0000256" key="3">
    <source>
        <dbReference type="ARBA" id="ARBA00012438"/>
    </source>
</evidence>
<dbReference type="RefSeq" id="WP_002485675.1">
    <property type="nucleotide sequence ID" value="NC_004461.1"/>
</dbReference>
<dbReference type="InterPro" id="IPR036097">
    <property type="entry name" value="HisK_dim/P_sf"/>
</dbReference>
<gene>
    <name evidence="15" type="ordered locus">SE_0121</name>
</gene>